<accession>A0A2T1ADF4</accession>
<comment type="caution">
    <text evidence="3">The sequence shown here is derived from an EMBL/GenBank/DDBJ whole genome shotgun (WGS) entry which is preliminary data.</text>
</comment>
<evidence type="ECO:0000313" key="3">
    <source>
        <dbReference type="EMBL" id="PRZ46596.1"/>
    </source>
</evidence>
<sequence>MTQSLHDTALELFRCAIDRADPAAAVRAHLATQPLAPLEGEGRRTVIAVGKAAVPMMRAALATLPEAPATALAITNPENQADLAGAEVITGAHPVPDQTSAAAGARVLDLLKDLSPQDQVLMLISGGGSALMVAPAPGLTLTDKAAVNEMLLASGLDINRMNLIRQNLSQLKGGGLCRAAAPARVTALILSDVIGDDLRAIASGPTVAPLGTAQDARALLQDQGLWHTLPIAAQPHLTEAGAAHETPEAQNILIGSNRFSLEAMRDRAEALGWQVPELIDDLTGDVTEAATRVLAAAHSAPMDRPVALLFGGETTVRLTGTGRGGRNQELALRIAQAADGLDGDWVFLSGGTDGRDGPTDAAGGLVTSQTWAEIAQAGADPEALLNNNDSYAALQAADALVSIGGTGTNVADVQILLRRPA</sequence>
<dbReference type="OrthoDB" id="9766552at2"/>
<dbReference type="InterPro" id="IPR007835">
    <property type="entry name" value="MOFRL"/>
</dbReference>
<dbReference type="Proteomes" id="UP000237718">
    <property type="component" value="Unassembled WGS sequence"/>
</dbReference>
<protein>
    <submittedName>
        <fullName evidence="3">Hydroxypyruvate reductase</fullName>
    </submittedName>
</protein>
<dbReference type="InterPro" id="IPR038614">
    <property type="entry name" value="GK_N_sf"/>
</dbReference>
<feature type="domain" description="MOFRL" evidence="1">
    <location>
        <begin position="306"/>
        <end position="412"/>
    </location>
</feature>
<dbReference type="InterPro" id="IPR037035">
    <property type="entry name" value="GK-like_C_sf"/>
</dbReference>
<dbReference type="GO" id="GO:0005737">
    <property type="term" value="C:cytoplasm"/>
    <property type="evidence" value="ECO:0007669"/>
    <property type="project" value="TreeGrafter"/>
</dbReference>
<dbReference type="Pfam" id="PF05161">
    <property type="entry name" value="MOFRL"/>
    <property type="match status" value="1"/>
</dbReference>
<feature type="domain" description="MOFRL-associated" evidence="2">
    <location>
        <begin position="9"/>
        <end position="237"/>
    </location>
</feature>
<dbReference type="PANTHER" id="PTHR12227">
    <property type="entry name" value="GLYCERATE KINASE"/>
    <property type="match status" value="1"/>
</dbReference>
<dbReference type="InterPro" id="IPR025286">
    <property type="entry name" value="MOFRL_assoc_dom"/>
</dbReference>
<dbReference type="Pfam" id="PF13660">
    <property type="entry name" value="DUF4147"/>
    <property type="match status" value="1"/>
</dbReference>
<organism evidence="3 4">
    <name type="scientific">Tritonibacter scottomollicae</name>
    <name type="common">Epibacterium scottomollicae</name>
    <dbReference type="NCBI Taxonomy" id="483013"/>
    <lineage>
        <taxon>Bacteria</taxon>
        <taxon>Pseudomonadati</taxon>
        <taxon>Pseudomonadota</taxon>
        <taxon>Alphaproteobacteria</taxon>
        <taxon>Rhodobacterales</taxon>
        <taxon>Paracoccaceae</taxon>
        <taxon>Tritonibacter</taxon>
    </lineage>
</organism>
<dbReference type="GO" id="GO:0008887">
    <property type="term" value="F:glycerate kinase activity"/>
    <property type="evidence" value="ECO:0007669"/>
    <property type="project" value="InterPro"/>
</dbReference>
<reference evidence="3 4" key="1">
    <citation type="submission" date="2018-03" db="EMBL/GenBank/DDBJ databases">
        <title>Genomic Encyclopedia of Archaeal and Bacterial Type Strains, Phase II (KMG-II): from individual species to whole genera.</title>
        <authorList>
            <person name="Goeker M."/>
        </authorList>
    </citation>
    <scope>NUCLEOTIDE SEQUENCE [LARGE SCALE GENOMIC DNA]</scope>
    <source>
        <strain evidence="3 4">DSM 25328</strain>
    </source>
</reference>
<keyword evidence="3" id="KW-0670">Pyruvate</keyword>
<dbReference type="EMBL" id="PVUF01000009">
    <property type="protein sequence ID" value="PRZ46596.1"/>
    <property type="molecule type" value="Genomic_DNA"/>
</dbReference>
<dbReference type="AlphaFoldDB" id="A0A2T1ADF4"/>
<proteinExistence type="predicted"/>
<name>A0A2T1ADF4_TRISK</name>
<dbReference type="Gene3D" id="3.40.1480.10">
    <property type="entry name" value="MOFRL domain"/>
    <property type="match status" value="1"/>
</dbReference>
<dbReference type="SUPFAM" id="SSF82544">
    <property type="entry name" value="GckA/TtuD-like"/>
    <property type="match status" value="1"/>
</dbReference>
<gene>
    <name evidence="3" type="ORF">CLV89_1099</name>
</gene>
<evidence type="ECO:0000313" key="4">
    <source>
        <dbReference type="Proteomes" id="UP000237718"/>
    </source>
</evidence>
<dbReference type="InterPro" id="IPR039760">
    <property type="entry name" value="MOFRL_protein"/>
</dbReference>
<dbReference type="PANTHER" id="PTHR12227:SF0">
    <property type="entry name" value="GLYCERATE KINASE"/>
    <property type="match status" value="1"/>
</dbReference>
<evidence type="ECO:0000259" key="1">
    <source>
        <dbReference type="Pfam" id="PF05161"/>
    </source>
</evidence>
<dbReference type="Gene3D" id="3.40.50.10180">
    <property type="entry name" value="Glycerate kinase, MOFRL-like N-terminal domain"/>
    <property type="match status" value="1"/>
</dbReference>
<dbReference type="RefSeq" id="WP_106164319.1">
    <property type="nucleotide sequence ID" value="NZ_PVUF01000009.1"/>
</dbReference>
<evidence type="ECO:0000259" key="2">
    <source>
        <dbReference type="Pfam" id="PF13660"/>
    </source>
</evidence>